<feature type="chain" id="PRO_5023126119" evidence="4">
    <location>
        <begin position="24"/>
        <end position="482"/>
    </location>
</feature>
<evidence type="ECO:0000256" key="1">
    <source>
        <dbReference type="ARBA" id="ARBA00022737"/>
    </source>
</evidence>
<dbReference type="SUPFAM" id="SSF48403">
    <property type="entry name" value="Ankyrin repeat"/>
    <property type="match status" value="1"/>
</dbReference>
<evidence type="ECO:0000256" key="4">
    <source>
        <dbReference type="SAM" id="SignalP"/>
    </source>
</evidence>
<dbReference type="OrthoDB" id="211931at2"/>
<evidence type="ECO:0000313" key="5">
    <source>
        <dbReference type="EMBL" id="QEG21324.1"/>
    </source>
</evidence>
<protein>
    <submittedName>
        <fullName evidence="5">Phosphocholine transferase AnkX</fullName>
        <ecNumber evidence="5">2.7.1.-</ecNumber>
    </submittedName>
</protein>
<name>A0A5B9P4W9_9BACT</name>
<dbReference type="STRING" id="980251.GCA_001642875_01760"/>
<dbReference type="PANTHER" id="PTHR24126">
    <property type="entry name" value="ANKYRIN REPEAT, PH AND SEC7 DOMAIN CONTAINING PROTEIN SECG-RELATED"/>
    <property type="match status" value="1"/>
</dbReference>
<dbReference type="PRINTS" id="PR01415">
    <property type="entry name" value="ANKYRIN"/>
</dbReference>
<feature type="repeat" description="ANK" evidence="3">
    <location>
        <begin position="409"/>
        <end position="441"/>
    </location>
</feature>
<dbReference type="KEGG" id="mff:MFFC18_11800"/>
<dbReference type="EC" id="2.7.1.-" evidence="5"/>
<feature type="repeat" description="ANK" evidence="3">
    <location>
        <begin position="156"/>
        <end position="188"/>
    </location>
</feature>
<organism evidence="5 6">
    <name type="scientific">Mariniblastus fucicola</name>
    <dbReference type="NCBI Taxonomy" id="980251"/>
    <lineage>
        <taxon>Bacteria</taxon>
        <taxon>Pseudomonadati</taxon>
        <taxon>Planctomycetota</taxon>
        <taxon>Planctomycetia</taxon>
        <taxon>Pirellulales</taxon>
        <taxon>Pirellulaceae</taxon>
        <taxon>Mariniblastus</taxon>
    </lineage>
</organism>
<dbReference type="SMART" id="SM00248">
    <property type="entry name" value="ANK"/>
    <property type="match status" value="10"/>
</dbReference>
<keyword evidence="4" id="KW-0732">Signal</keyword>
<feature type="repeat" description="ANK" evidence="3">
    <location>
        <begin position="123"/>
        <end position="155"/>
    </location>
</feature>
<dbReference type="Pfam" id="PF13637">
    <property type="entry name" value="Ank_4"/>
    <property type="match status" value="1"/>
</dbReference>
<feature type="repeat" description="ANK" evidence="3">
    <location>
        <begin position="57"/>
        <end position="89"/>
    </location>
</feature>
<feature type="repeat" description="ANK" evidence="3">
    <location>
        <begin position="90"/>
        <end position="122"/>
    </location>
</feature>
<dbReference type="EMBL" id="CP042912">
    <property type="protein sequence ID" value="QEG21324.1"/>
    <property type="molecule type" value="Genomic_DNA"/>
</dbReference>
<gene>
    <name evidence="5" type="primary">ankX</name>
    <name evidence="5" type="ORF">MFFC18_11800</name>
</gene>
<evidence type="ECO:0000256" key="2">
    <source>
        <dbReference type="ARBA" id="ARBA00023043"/>
    </source>
</evidence>
<dbReference type="Proteomes" id="UP000322214">
    <property type="component" value="Chromosome"/>
</dbReference>
<dbReference type="PROSITE" id="PS50297">
    <property type="entry name" value="ANK_REP_REGION"/>
    <property type="match status" value="6"/>
</dbReference>
<dbReference type="GO" id="GO:0016740">
    <property type="term" value="F:transferase activity"/>
    <property type="evidence" value="ECO:0007669"/>
    <property type="project" value="UniProtKB-KW"/>
</dbReference>
<dbReference type="RefSeq" id="WP_075081678.1">
    <property type="nucleotide sequence ID" value="NZ_CP042912.1"/>
</dbReference>
<proteinExistence type="predicted"/>
<feature type="signal peptide" evidence="4">
    <location>
        <begin position="1"/>
        <end position="23"/>
    </location>
</feature>
<feature type="repeat" description="ANK" evidence="3">
    <location>
        <begin position="330"/>
        <end position="362"/>
    </location>
</feature>
<dbReference type="InterPro" id="IPR036770">
    <property type="entry name" value="Ankyrin_rpt-contain_sf"/>
</dbReference>
<keyword evidence="1" id="KW-0677">Repeat</keyword>
<keyword evidence="6" id="KW-1185">Reference proteome</keyword>
<feature type="repeat" description="ANK" evidence="3">
    <location>
        <begin position="190"/>
        <end position="222"/>
    </location>
</feature>
<accession>A0A5B9P4W9</accession>
<dbReference type="PROSITE" id="PS50088">
    <property type="entry name" value="ANK_REPEAT"/>
    <property type="match status" value="8"/>
</dbReference>
<dbReference type="Gene3D" id="1.25.40.20">
    <property type="entry name" value="Ankyrin repeat-containing domain"/>
    <property type="match status" value="3"/>
</dbReference>
<evidence type="ECO:0000256" key="3">
    <source>
        <dbReference type="PROSITE-ProRule" id="PRU00023"/>
    </source>
</evidence>
<dbReference type="Pfam" id="PF12796">
    <property type="entry name" value="Ank_2"/>
    <property type="match status" value="3"/>
</dbReference>
<dbReference type="InterPro" id="IPR002110">
    <property type="entry name" value="Ankyrin_rpt"/>
</dbReference>
<keyword evidence="2 3" id="KW-0040">ANK repeat</keyword>
<feature type="repeat" description="ANK" evidence="3">
    <location>
        <begin position="233"/>
        <end position="265"/>
    </location>
</feature>
<reference evidence="5 6" key="1">
    <citation type="submission" date="2019-08" db="EMBL/GenBank/DDBJ databases">
        <title>Deep-cultivation of Planctomycetes and their phenomic and genomic characterization uncovers novel biology.</title>
        <authorList>
            <person name="Wiegand S."/>
            <person name="Jogler M."/>
            <person name="Boedeker C."/>
            <person name="Pinto D."/>
            <person name="Vollmers J."/>
            <person name="Rivas-Marin E."/>
            <person name="Kohn T."/>
            <person name="Peeters S.H."/>
            <person name="Heuer A."/>
            <person name="Rast P."/>
            <person name="Oberbeckmann S."/>
            <person name="Bunk B."/>
            <person name="Jeske O."/>
            <person name="Meyerdierks A."/>
            <person name="Storesund J.E."/>
            <person name="Kallscheuer N."/>
            <person name="Luecker S."/>
            <person name="Lage O.M."/>
            <person name="Pohl T."/>
            <person name="Merkel B.J."/>
            <person name="Hornburger P."/>
            <person name="Mueller R.-W."/>
            <person name="Bruemmer F."/>
            <person name="Labrenz M."/>
            <person name="Spormann A.M."/>
            <person name="Op den Camp H."/>
            <person name="Overmann J."/>
            <person name="Amann R."/>
            <person name="Jetten M.S.M."/>
            <person name="Mascher T."/>
            <person name="Medema M.H."/>
            <person name="Devos D.P."/>
            <person name="Kaster A.-K."/>
            <person name="Ovreas L."/>
            <person name="Rohde M."/>
            <person name="Galperin M.Y."/>
            <person name="Jogler C."/>
        </authorList>
    </citation>
    <scope>NUCLEOTIDE SEQUENCE [LARGE SCALE GENOMIC DNA]</scope>
    <source>
        <strain evidence="5 6">FC18</strain>
    </source>
</reference>
<sequence precursor="true">MIKVFKQLFVVAICIAFAPNAFTQAETSVADLAEQQDWAVLKEQLTSGSDVESSQPDGMTALHWAAYHNAPDTVHLLIEHEADVDAATEYAVTALSLAAERGFEDVVELLIEAKANVESKRLGKETPLMLAARNGNAAIVEALLSAGADPNAKEARGQTALMWAAAAGNVPAVDALIEGKADIDHSLSNSGFTAFAFAARQGKTRVIERLVEAGVDPNVVMETKRTGGRNPRKNMSALLLAIESGHFELALRLVELGADPNDQRSGYGPLHAISWVRKTKLGDDPAGDPAPRITGSVNSVEFVRRMVKAGADVNLKLANGKPNRHKVTAKGMTPFMFAASTADVPLMKLLLELGADPNQPNVDGCTPLMACAGVGVVAVGEEPGTEEEVDEAMRMLVKLGNDPNVVDANGETAMHGAAYRNYPSAVTVLTQLGADPNVWNRKNKHGWTPHSIAAGKRPGSLKPSPATTAALDAAMKKVNSHE</sequence>
<keyword evidence="5" id="KW-0808">Transferase</keyword>
<dbReference type="PANTHER" id="PTHR24126:SF14">
    <property type="entry name" value="ANK_REP_REGION DOMAIN-CONTAINING PROTEIN"/>
    <property type="match status" value="1"/>
</dbReference>
<evidence type="ECO:0000313" key="6">
    <source>
        <dbReference type="Proteomes" id="UP000322214"/>
    </source>
</evidence>
<dbReference type="AlphaFoldDB" id="A0A5B9P4W9"/>